<sequence length="496" mass="52258">MAATMGEMTAPQMNRRQGFARATRQGARALFAMTARSLQQVSTLVITLLAARFLAPGDYGVYSLAIVFIVLIQTLTYTGFYQFILTSREPDEVVLSTCFWLILGLVGAASALLALIAWPLQWLFQAPDLGGVILLLALLQPLAGIGAWSSAALLRRGEAMLNFRIMFAQNLLALVGGAALVWSWHSLYALVAFRAIRVLSGALLYAFLARDCPQLRFDVALARGAARFSAGLYGSRGLGFLAQYAADLLLGLLHSPTAVGLYRFGNRVATGITDTAMQPMASFAAMQMGAAARKGHDLSATLARFSGTLALAAGMLGAGIIVLADDMIALFFQPSYAAGLVVTYAMALRALAGAGKLLIEPAFAALGRTTSVMYFNLVTSLVAVAAVFAASPWGLAALAWAQVGVVAASTFYAFALLSRRGRLDVWPSLRNLALAILLSANFGLLLGLGCHGLEALLPPGPLPALGGRLAFAALLALPTLALALRLRVLDLSVFSG</sequence>
<evidence type="ECO:0000256" key="1">
    <source>
        <dbReference type="ARBA" id="ARBA00004651"/>
    </source>
</evidence>
<keyword evidence="4 7" id="KW-0812">Transmembrane</keyword>
<name>A0ABT0AHM3_9SPHN</name>
<keyword evidence="6 7" id="KW-0472">Membrane</keyword>
<protein>
    <submittedName>
        <fullName evidence="8">Oligosaccharide flippase family protein</fullName>
    </submittedName>
</protein>
<accession>A0ABT0AHM3</accession>
<feature type="transmembrane region" description="Helical" evidence="7">
    <location>
        <begin position="161"/>
        <end position="182"/>
    </location>
</feature>
<feature type="transmembrane region" description="Helical" evidence="7">
    <location>
        <begin position="93"/>
        <end position="120"/>
    </location>
</feature>
<comment type="caution">
    <text evidence="8">The sequence shown here is derived from an EMBL/GenBank/DDBJ whole genome shotgun (WGS) entry which is preliminary data.</text>
</comment>
<comment type="subcellular location">
    <subcellularLocation>
        <location evidence="1">Cell membrane</location>
        <topology evidence="1">Multi-pass membrane protein</topology>
    </subcellularLocation>
</comment>
<proteinExistence type="inferred from homology"/>
<dbReference type="InterPro" id="IPR050833">
    <property type="entry name" value="Poly_Biosynth_Transport"/>
</dbReference>
<evidence type="ECO:0000256" key="5">
    <source>
        <dbReference type="ARBA" id="ARBA00022989"/>
    </source>
</evidence>
<keyword evidence="3" id="KW-1003">Cell membrane</keyword>
<comment type="similarity">
    <text evidence="2">Belongs to the polysaccharide synthase family.</text>
</comment>
<evidence type="ECO:0000256" key="4">
    <source>
        <dbReference type="ARBA" id="ARBA00022692"/>
    </source>
</evidence>
<feature type="transmembrane region" description="Helical" evidence="7">
    <location>
        <begin position="429"/>
        <end position="449"/>
    </location>
</feature>
<feature type="transmembrane region" description="Helical" evidence="7">
    <location>
        <begin position="469"/>
        <end position="488"/>
    </location>
</feature>
<feature type="transmembrane region" description="Helical" evidence="7">
    <location>
        <begin position="397"/>
        <end position="417"/>
    </location>
</feature>
<dbReference type="Pfam" id="PF13440">
    <property type="entry name" value="Polysacc_synt_3"/>
    <property type="match status" value="1"/>
</dbReference>
<dbReference type="EMBL" id="JALHAT010000057">
    <property type="protein sequence ID" value="MCJ1962718.1"/>
    <property type="molecule type" value="Genomic_DNA"/>
</dbReference>
<organism evidence="8 9">
    <name type="scientific">Novosphingobium mangrovi</name>
    <name type="common">ex Hu et al. 2023</name>
    <dbReference type="NCBI Taxonomy" id="2930094"/>
    <lineage>
        <taxon>Bacteria</taxon>
        <taxon>Pseudomonadati</taxon>
        <taxon>Pseudomonadota</taxon>
        <taxon>Alphaproteobacteria</taxon>
        <taxon>Sphingomonadales</taxon>
        <taxon>Sphingomonadaceae</taxon>
        <taxon>Novosphingobium</taxon>
    </lineage>
</organism>
<evidence type="ECO:0000256" key="7">
    <source>
        <dbReference type="SAM" id="Phobius"/>
    </source>
</evidence>
<gene>
    <name evidence="8" type="ORF">MTR65_18685</name>
</gene>
<evidence type="ECO:0000256" key="2">
    <source>
        <dbReference type="ARBA" id="ARBA00007430"/>
    </source>
</evidence>
<feature type="transmembrane region" description="Helical" evidence="7">
    <location>
        <begin position="61"/>
        <end position="81"/>
    </location>
</feature>
<dbReference type="RefSeq" id="WP_243802872.1">
    <property type="nucleotide sequence ID" value="NZ_JALHAT010000057.1"/>
</dbReference>
<evidence type="ECO:0000313" key="9">
    <source>
        <dbReference type="Proteomes" id="UP001162802"/>
    </source>
</evidence>
<dbReference type="PANTHER" id="PTHR30250:SF10">
    <property type="entry name" value="LIPOPOLYSACCHARIDE BIOSYNTHESIS PROTEIN WZXC"/>
    <property type="match status" value="1"/>
</dbReference>
<dbReference type="Proteomes" id="UP001162802">
    <property type="component" value="Unassembled WGS sequence"/>
</dbReference>
<feature type="transmembrane region" description="Helical" evidence="7">
    <location>
        <begin position="302"/>
        <end position="324"/>
    </location>
</feature>
<feature type="transmembrane region" description="Helical" evidence="7">
    <location>
        <begin position="132"/>
        <end position="154"/>
    </location>
</feature>
<keyword evidence="5 7" id="KW-1133">Transmembrane helix</keyword>
<feature type="transmembrane region" description="Helical" evidence="7">
    <location>
        <begin position="336"/>
        <end position="359"/>
    </location>
</feature>
<evidence type="ECO:0000313" key="8">
    <source>
        <dbReference type="EMBL" id="MCJ1962718.1"/>
    </source>
</evidence>
<reference evidence="8" key="1">
    <citation type="submission" date="2022-03" db="EMBL/GenBank/DDBJ databases">
        <title>Identification of a novel bacterium isolated from mangrove sediments.</title>
        <authorList>
            <person name="Pan X."/>
        </authorList>
    </citation>
    <scope>NUCLEOTIDE SEQUENCE</scope>
    <source>
        <strain evidence="8">B2637</strain>
    </source>
</reference>
<dbReference type="PANTHER" id="PTHR30250">
    <property type="entry name" value="PST FAMILY PREDICTED COLANIC ACID TRANSPORTER"/>
    <property type="match status" value="1"/>
</dbReference>
<keyword evidence="9" id="KW-1185">Reference proteome</keyword>
<evidence type="ECO:0000256" key="6">
    <source>
        <dbReference type="ARBA" id="ARBA00023136"/>
    </source>
</evidence>
<evidence type="ECO:0000256" key="3">
    <source>
        <dbReference type="ARBA" id="ARBA00022475"/>
    </source>
</evidence>
<feature type="transmembrane region" description="Helical" evidence="7">
    <location>
        <begin position="371"/>
        <end position="391"/>
    </location>
</feature>
<feature type="transmembrane region" description="Helical" evidence="7">
    <location>
        <begin position="188"/>
        <end position="208"/>
    </location>
</feature>